<dbReference type="EMBL" id="QHJQ01000016">
    <property type="protein sequence ID" value="PXA02901.1"/>
    <property type="molecule type" value="Genomic_DNA"/>
</dbReference>
<dbReference type="Gene3D" id="3.20.20.140">
    <property type="entry name" value="Metal-dependent hydrolases"/>
    <property type="match status" value="1"/>
</dbReference>
<dbReference type="GO" id="GO:0046872">
    <property type="term" value="F:metal ion binding"/>
    <property type="evidence" value="ECO:0007669"/>
    <property type="project" value="UniProtKB-KW"/>
</dbReference>
<evidence type="ECO:0000256" key="2">
    <source>
        <dbReference type="ARBA" id="ARBA00022801"/>
    </source>
</evidence>
<evidence type="ECO:0000313" key="4">
    <source>
        <dbReference type="EMBL" id="PXA02901.1"/>
    </source>
</evidence>
<keyword evidence="3" id="KW-0479">Metal-binding</keyword>
<evidence type="ECO:0000256" key="1">
    <source>
        <dbReference type="ARBA" id="ARBA00009275"/>
    </source>
</evidence>
<feature type="binding site" evidence="3">
    <location>
        <position position="134"/>
    </location>
    <ligand>
        <name>a divalent metal cation</name>
        <dbReference type="ChEBI" id="CHEBI:60240"/>
        <label>2</label>
    </ligand>
</feature>
<proteinExistence type="inferred from homology"/>
<gene>
    <name evidence="4" type="ORF">DDZ13_14700</name>
</gene>
<evidence type="ECO:0000256" key="3">
    <source>
        <dbReference type="PIRSR" id="PIRSR005902-1"/>
    </source>
</evidence>
<name>A0A317ZHQ8_9BACT</name>
<sequence length="270" mass="30724">MAKMMPHPLYDAHVHLADERFKHSLPEVLDSYQGINLDKAIIIGTSPKDWPAVVEMSQKDNRFIPAVGLHPWEVNRASETWQALLIEFLERGIKVIGEIGLDQWIDGHDIKRQQKAFIWQMSLAAERNLPTSIHCLKAHEPLLKTLRSMKLPERGFKLHAYSGPVETMKPLLDLGAHFSFNAGQLKPNAKKAPELIQQVPDDRLLIETDAPNFLPPEEHREFAMEEPDLCHPGNIRAAYQAIAELRGQPLPSLAAQVSENFQRYFMLHDT</sequence>
<dbReference type="PANTHER" id="PTHR46124">
    <property type="entry name" value="D-AMINOACYL-TRNA DEACYLASE"/>
    <property type="match status" value="1"/>
</dbReference>
<dbReference type="CDD" id="cd01310">
    <property type="entry name" value="TatD_DNAse"/>
    <property type="match status" value="1"/>
</dbReference>
<dbReference type="InParanoid" id="A0A317ZHQ8"/>
<feature type="binding site" evidence="3">
    <location>
        <position position="159"/>
    </location>
    <ligand>
        <name>a divalent metal cation</name>
        <dbReference type="ChEBI" id="CHEBI:60240"/>
        <label>2</label>
    </ligand>
</feature>
<dbReference type="InterPro" id="IPR018228">
    <property type="entry name" value="DNase_TatD-rel_CS"/>
</dbReference>
<keyword evidence="2" id="KW-0378">Hydrolase</keyword>
<dbReference type="GO" id="GO:0005829">
    <property type="term" value="C:cytosol"/>
    <property type="evidence" value="ECO:0007669"/>
    <property type="project" value="TreeGrafter"/>
</dbReference>
<organism evidence="4 5">
    <name type="scientific">Coraliomargarita sinensis</name>
    <dbReference type="NCBI Taxonomy" id="2174842"/>
    <lineage>
        <taxon>Bacteria</taxon>
        <taxon>Pseudomonadati</taxon>
        <taxon>Verrucomicrobiota</taxon>
        <taxon>Opitutia</taxon>
        <taxon>Puniceicoccales</taxon>
        <taxon>Coraliomargaritaceae</taxon>
        <taxon>Coraliomargarita</taxon>
    </lineage>
</organism>
<dbReference type="InterPro" id="IPR001130">
    <property type="entry name" value="TatD-like"/>
</dbReference>
<comment type="caution">
    <text evidence="4">The sequence shown here is derived from an EMBL/GenBank/DDBJ whole genome shotgun (WGS) entry which is preliminary data.</text>
</comment>
<dbReference type="PANTHER" id="PTHR46124:SF3">
    <property type="entry name" value="HYDROLASE"/>
    <property type="match status" value="1"/>
</dbReference>
<reference evidence="4 5" key="1">
    <citation type="submission" date="2018-05" db="EMBL/GenBank/DDBJ databases">
        <title>Coraliomargarita sinensis sp. nov., isolated from a marine solar saltern.</title>
        <authorList>
            <person name="Zhou L.Y."/>
        </authorList>
    </citation>
    <scope>NUCLEOTIDE SEQUENCE [LARGE SCALE GENOMIC DNA]</scope>
    <source>
        <strain evidence="4 5">WN38</strain>
    </source>
</reference>
<dbReference type="GO" id="GO:0016788">
    <property type="term" value="F:hydrolase activity, acting on ester bonds"/>
    <property type="evidence" value="ECO:0007669"/>
    <property type="project" value="InterPro"/>
</dbReference>
<dbReference type="Pfam" id="PF01026">
    <property type="entry name" value="TatD_DNase"/>
    <property type="match status" value="1"/>
</dbReference>
<accession>A0A317ZHQ8</accession>
<dbReference type="PIRSF" id="PIRSF005902">
    <property type="entry name" value="DNase_TatD"/>
    <property type="match status" value="1"/>
</dbReference>
<feature type="binding site" evidence="3">
    <location>
        <position position="13"/>
    </location>
    <ligand>
        <name>a divalent metal cation</name>
        <dbReference type="ChEBI" id="CHEBI:60240"/>
        <label>1</label>
    </ligand>
</feature>
<feature type="binding site" evidence="3">
    <location>
        <position position="209"/>
    </location>
    <ligand>
        <name>a divalent metal cation</name>
        <dbReference type="ChEBI" id="CHEBI:60240"/>
        <label>1</label>
    </ligand>
</feature>
<comment type="similarity">
    <text evidence="1">Belongs to the metallo-dependent hydrolases superfamily. TatD-type hydrolase family.</text>
</comment>
<dbReference type="AlphaFoldDB" id="A0A317ZHQ8"/>
<dbReference type="Proteomes" id="UP000247099">
    <property type="component" value="Unassembled WGS sequence"/>
</dbReference>
<protein>
    <submittedName>
        <fullName evidence="4">TatD family deoxyribonuclease</fullName>
    </submittedName>
</protein>
<feature type="binding site" evidence="3">
    <location>
        <position position="15"/>
    </location>
    <ligand>
        <name>a divalent metal cation</name>
        <dbReference type="ChEBI" id="CHEBI:60240"/>
        <label>1</label>
    </ligand>
</feature>
<dbReference type="PROSITE" id="PS01091">
    <property type="entry name" value="TATD_3"/>
    <property type="match status" value="1"/>
</dbReference>
<feature type="binding site" evidence="3">
    <location>
        <position position="98"/>
    </location>
    <ligand>
        <name>a divalent metal cation</name>
        <dbReference type="ChEBI" id="CHEBI:60240"/>
        <label>1</label>
    </ligand>
</feature>
<keyword evidence="5" id="KW-1185">Reference proteome</keyword>
<dbReference type="SUPFAM" id="SSF51556">
    <property type="entry name" value="Metallo-dependent hydrolases"/>
    <property type="match status" value="1"/>
</dbReference>
<dbReference type="InterPro" id="IPR032466">
    <property type="entry name" value="Metal_Hydrolase"/>
</dbReference>
<evidence type="ECO:0000313" key="5">
    <source>
        <dbReference type="Proteomes" id="UP000247099"/>
    </source>
</evidence>